<evidence type="ECO:0000256" key="4">
    <source>
        <dbReference type="ARBA" id="ARBA00023002"/>
    </source>
</evidence>
<keyword evidence="2 7" id="KW-0479">Metal-binding</keyword>
<dbReference type="PANTHER" id="PTHR12918">
    <property type="entry name" value="CYSTEINE DIOXYGENASE"/>
    <property type="match status" value="1"/>
</dbReference>
<evidence type="ECO:0008006" key="10">
    <source>
        <dbReference type="Google" id="ProtNLM"/>
    </source>
</evidence>
<accession>A0A9W6RQR4</accession>
<gene>
    <name evidence="8" type="ORF">Airi01_083860</name>
</gene>
<keyword evidence="5 7" id="KW-0408">Iron</keyword>
<evidence type="ECO:0000313" key="8">
    <source>
        <dbReference type="EMBL" id="GLY80119.1"/>
    </source>
</evidence>
<dbReference type="PANTHER" id="PTHR12918:SF1">
    <property type="entry name" value="CYSTEINE DIOXYGENASE TYPE 1"/>
    <property type="match status" value="1"/>
</dbReference>
<comment type="caution">
    <text evidence="8">The sequence shown here is derived from an EMBL/GenBank/DDBJ whole genome shotgun (WGS) entry which is preliminary data.</text>
</comment>
<evidence type="ECO:0000256" key="2">
    <source>
        <dbReference type="ARBA" id="ARBA00022723"/>
    </source>
</evidence>
<keyword evidence="6" id="KW-0883">Thioether bond</keyword>
<proteinExistence type="inferred from homology"/>
<comment type="similarity">
    <text evidence="1">Belongs to the cysteine dioxygenase family.</text>
</comment>
<dbReference type="AlphaFoldDB" id="A0A9W6RQR4"/>
<sequence length="179" mass="19132">MLKQALPVTPQLDGLVTGIRSEVDRGGDWRRTAERVAGALRRDLPRPEALAGDLANGQDGPRSRLLHVEPDGTFSIQAIVWPAGRVTPVHDHVSWCVFGVIQGALDEELFTLADGGDVLVPAGRVTNTTGAVTGFAPPGDLHRVANPGDRTAISIHVYGTDLSRLGSSALRYYDLPVRP</sequence>
<feature type="binding site" evidence="7">
    <location>
        <position position="90"/>
    </location>
    <ligand>
        <name>Fe cation</name>
        <dbReference type="ChEBI" id="CHEBI:24875"/>
        <note>catalytic</note>
    </ligand>
</feature>
<dbReference type="GO" id="GO:0016702">
    <property type="term" value="F:oxidoreductase activity, acting on single donors with incorporation of molecular oxygen, incorporation of two atoms of oxygen"/>
    <property type="evidence" value="ECO:0007669"/>
    <property type="project" value="InterPro"/>
</dbReference>
<evidence type="ECO:0000256" key="3">
    <source>
        <dbReference type="ARBA" id="ARBA00022964"/>
    </source>
</evidence>
<feature type="binding site" evidence="7">
    <location>
        <position position="92"/>
    </location>
    <ligand>
        <name>Fe cation</name>
        <dbReference type="ChEBI" id="CHEBI:24875"/>
        <note>catalytic</note>
    </ligand>
</feature>
<dbReference type="InterPro" id="IPR011051">
    <property type="entry name" value="RmlC_Cupin_sf"/>
</dbReference>
<dbReference type="Proteomes" id="UP001165135">
    <property type="component" value="Unassembled WGS sequence"/>
</dbReference>
<protein>
    <recommendedName>
        <fullName evidence="10">Cysteine dioxygenase</fullName>
    </recommendedName>
</protein>
<dbReference type="InterPro" id="IPR010300">
    <property type="entry name" value="CDO_1"/>
</dbReference>
<reference evidence="8" key="1">
    <citation type="submission" date="2023-03" db="EMBL/GenBank/DDBJ databases">
        <title>Actinoallomurus iriomotensis NBRC 103681.</title>
        <authorList>
            <person name="Ichikawa N."/>
            <person name="Sato H."/>
            <person name="Tonouchi N."/>
        </authorList>
    </citation>
    <scope>NUCLEOTIDE SEQUENCE</scope>
    <source>
        <strain evidence="8">NBRC 103681</strain>
    </source>
</reference>
<name>A0A9W6RQR4_9ACTN</name>
<keyword evidence="4" id="KW-0560">Oxidoreductase</keyword>
<dbReference type="GO" id="GO:0008198">
    <property type="term" value="F:ferrous iron binding"/>
    <property type="evidence" value="ECO:0007669"/>
    <property type="project" value="TreeGrafter"/>
</dbReference>
<dbReference type="Pfam" id="PF05995">
    <property type="entry name" value="CDO_I"/>
    <property type="match status" value="1"/>
</dbReference>
<evidence type="ECO:0000256" key="1">
    <source>
        <dbReference type="ARBA" id="ARBA00006622"/>
    </source>
</evidence>
<feature type="binding site" evidence="7">
    <location>
        <position position="142"/>
    </location>
    <ligand>
        <name>Fe cation</name>
        <dbReference type="ChEBI" id="CHEBI:24875"/>
        <note>catalytic</note>
    </ligand>
</feature>
<evidence type="ECO:0000256" key="6">
    <source>
        <dbReference type="PIRSR" id="PIRSR610300-50"/>
    </source>
</evidence>
<organism evidence="8 9">
    <name type="scientific">Actinoallomurus iriomotensis</name>
    <dbReference type="NCBI Taxonomy" id="478107"/>
    <lineage>
        <taxon>Bacteria</taxon>
        <taxon>Bacillati</taxon>
        <taxon>Actinomycetota</taxon>
        <taxon>Actinomycetes</taxon>
        <taxon>Streptosporangiales</taxon>
        <taxon>Thermomonosporaceae</taxon>
        <taxon>Actinoallomurus</taxon>
    </lineage>
</organism>
<dbReference type="CDD" id="cd10548">
    <property type="entry name" value="cupin_CDO"/>
    <property type="match status" value="1"/>
</dbReference>
<dbReference type="EMBL" id="BSTJ01000013">
    <property type="protein sequence ID" value="GLY80119.1"/>
    <property type="molecule type" value="Genomic_DNA"/>
</dbReference>
<evidence type="ECO:0000256" key="7">
    <source>
        <dbReference type="PIRSR" id="PIRSR610300-51"/>
    </source>
</evidence>
<keyword evidence="3" id="KW-0223">Dioxygenase</keyword>
<evidence type="ECO:0000313" key="9">
    <source>
        <dbReference type="Proteomes" id="UP001165135"/>
    </source>
</evidence>
<feature type="cross-link" description="3'-(S-cysteinyl)-tyrosine (Cys-Tyr)" evidence="6">
    <location>
        <begin position="96"/>
        <end position="158"/>
    </location>
</feature>
<dbReference type="InterPro" id="IPR014710">
    <property type="entry name" value="RmlC-like_jellyroll"/>
</dbReference>
<evidence type="ECO:0000256" key="5">
    <source>
        <dbReference type="ARBA" id="ARBA00023004"/>
    </source>
</evidence>
<dbReference type="SUPFAM" id="SSF51182">
    <property type="entry name" value="RmlC-like cupins"/>
    <property type="match status" value="1"/>
</dbReference>
<dbReference type="Gene3D" id="2.60.120.10">
    <property type="entry name" value="Jelly Rolls"/>
    <property type="match status" value="1"/>
</dbReference>